<comment type="subcellular location">
    <subcellularLocation>
        <location evidence="1">Membrane</location>
        <topology evidence="1">Multi-pass membrane protein</topology>
    </subcellularLocation>
</comment>
<dbReference type="Proteomes" id="UP001054902">
    <property type="component" value="Unassembled WGS sequence"/>
</dbReference>
<evidence type="ECO:0000256" key="2">
    <source>
        <dbReference type="ARBA" id="ARBA00022516"/>
    </source>
</evidence>
<dbReference type="GO" id="GO:0005789">
    <property type="term" value="C:endoplasmic reticulum membrane"/>
    <property type="evidence" value="ECO:0007669"/>
    <property type="project" value="TreeGrafter"/>
</dbReference>
<dbReference type="PROSITE" id="PS01188">
    <property type="entry name" value="ELO"/>
    <property type="match status" value="1"/>
</dbReference>
<proteinExistence type="inferred from homology"/>
<dbReference type="InterPro" id="IPR002076">
    <property type="entry name" value="ELO_fam"/>
</dbReference>
<comment type="catalytic activity">
    <reaction evidence="10">
        <text>an acyl-CoA + malonyl-CoA + H(+) = a 3-oxoacyl-CoA + CO2 + CoA</text>
        <dbReference type="Rhea" id="RHEA:50252"/>
        <dbReference type="ChEBI" id="CHEBI:15378"/>
        <dbReference type="ChEBI" id="CHEBI:16526"/>
        <dbReference type="ChEBI" id="CHEBI:57287"/>
        <dbReference type="ChEBI" id="CHEBI:57384"/>
        <dbReference type="ChEBI" id="CHEBI:58342"/>
        <dbReference type="ChEBI" id="CHEBI:90726"/>
    </reaction>
    <physiologicalReaction direction="left-to-right" evidence="10">
        <dbReference type="Rhea" id="RHEA:50253"/>
    </physiologicalReaction>
</comment>
<evidence type="ECO:0000256" key="3">
    <source>
        <dbReference type="ARBA" id="ARBA00022679"/>
    </source>
</evidence>
<dbReference type="GO" id="GO:0019367">
    <property type="term" value="P:fatty acid elongation, saturated fatty acid"/>
    <property type="evidence" value="ECO:0007669"/>
    <property type="project" value="TreeGrafter"/>
</dbReference>
<keyword evidence="4 10" id="KW-0812">Transmembrane</keyword>
<evidence type="ECO:0000256" key="9">
    <source>
        <dbReference type="ARBA" id="ARBA00023160"/>
    </source>
</evidence>
<feature type="transmembrane region" description="Helical" evidence="10">
    <location>
        <begin position="252"/>
        <end position="277"/>
    </location>
</feature>
<keyword evidence="6 10" id="KW-1133">Transmembrane helix</keyword>
<dbReference type="PANTHER" id="PTHR11157">
    <property type="entry name" value="FATTY ACID ACYL TRANSFERASE-RELATED"/>
    <property type="match status" value="1"/>
</dbReference>
<accession>A0AAD3DE86</accession>
<keyword evidence="12" id="KW-1185">Reference proteome</keyword>
<keyword evidence="2 10" id="KW-0444">Lipid biosynthesis</keyword>
<dbReference type="EMBL" id="BLLK01000069">
    <property type="protein sequence ID" value="GFH61049.1"/>
    <property type="molecule type" value="Genomic_DNA"/>
</dbReference>
<evidence type="ECO:0000256" key="5">
    <source>
        <dbReference type="ARBA" id="ARBA00022832"/>
    </source>
</evidence>
<feature type="transmembrane region" description="Helical" evidence="10">
    <location>
        <begin position="191"/>
        <end position="210"/>
    </location>
</feature>
<feature type="transmembrane region" description="Helical" evidence="10">
    <location>
        <begin position="21"/>
        <end position="37"/>
    </location>
</feature>
<evidence type="ECO:0000313" key="11">
    <source>
        <dbReference type="EMBL" id="GFH61049.1"/>
    </source>
</evidence>
<name>A0AAD3DE86_9STRA</name>
<comment type="caution">
    <text evidence="11">The sequence shown here is derived from an EMBL/GenBank/DDBJ whole genome shotgun (WGS) entry which is preliminary data.</text>
</comment>
<keyword evidence="3 10" id="KW-0808">Transferase</keyword>
<dbReference type="Pfam" id="PF01151">
    <property type="entry name" value="ELO"/>
    <property type="match status" value="1"/>
</dbReference>
<evidence type="ECO:0000256" key="4">
    <source>
        <dbReference type="ARBA" id="ARBA00022692"/>
    </source>
</evidence>
<gene>
    <name evidence="11" type="ORF">CTEN210_17525</name>
</gene>
<evidence type="ECO:0000256" key="10">
    <source>
        <dbReference type="RuleBase" id="RU361115"/>
    </source>
</evidence>
<feature type="transmembrane region" description="Helical" evidence="10">
    <location>
        <begin position="222"/>
        <end position="240"/>
    </location>
</feature>
<protein>
    <recommendedName>
        <fullName evidence="10">Elongation of fatty acids protein</fullName>
        <ecNumber evidence="10">2.3.1.-</ecNumber>
    </recommendedName>
</protein>
<sequence>MFQKDSITELVLRQPSLLERYTCAGISCAVFSVWWKFTFVPESQTPGVDVPMHSYKAPLALTVGYLISLPLLKMFTQKFLKGVDVKSLLKESMVLYNVSQVALNAWMVWRFVDAVVNKNHPFIGDIYSTSAGASYAIWVHYCDKYLEFFDTYFMVLRGRMDQVSFLHVYHHFSIAWAWWAAITLFPGGDSYFGALLNSWIHVLMYAYYALALLKIPCPWKKYLTQAQLLQFTSVVVYSFFSVNMWPKEQREFKHVLCIVIQIWEMTSLFVLFSFFYLKSYGEKRKAKSSSDEDQCQKVVTETVTGAAQAVENASKNAGKIHTAISSKNVRPL</sequence>
<keyword evidence="8 10" id="KW-0472">Membrane</keyword>
<keyword evidence="5 10" id="KW-0276">Fatty acid metabolism</keyword>
<comment type="similarity">
    <text evidence="10">Belongs to the ELO family.</text>
</comment>
<evidence type="ECO:0000256" key="8">
    <source>
        <dbReference type="ARBA" id="ARBA00023136"/>
    </source>
</evidence>
<dbReference type="PANTHER" id="PTHR11157:SF126">
    <property type="entry name" value="ELONGATION OF VERY LONG CHAIN FATTY ACIDS PROTEIN"/>
    <property type="match status" value="1"/>
</dbReference>
<dbReference type="GO" id="GO:0009922">
    <property type="term" value="F:fatty acid elongase activity"/>
    <property type="evidence" value="ECO:0007669"/>
    <property type="project" value="InterPro"/>
</dbReference>
<feature type="transmembrane region" description="Helical" evidence="10">
    <location>
        <begin position="57"/>
        <end position="76"/>
    </location>
</feature>
<dbReference type="EC" id="2.3.1.-" evidence="10"/>
<dbReference type="AlphaFoldDB" id="A0AAD3DE86"/>
<dbReference type="GO" id="GO:0034626">
    <property type="term" value="P:fatty acid elongation, polyunsaturated fatty acid"/>
    <property type="evidence" value="ECO:0007669"/>
    <property type="project" value="TreeGrafter"/>
</dbReference>
<keyword evidence="9 10" id="KW-0275">Fatty acid biosynthesis</keyword>
<dbReference type="GO" id="GO:0042761">
    <property type="term" value="P:very long-chain fatty acid biosynthetic process"/>
    <property type="evidence" value="ECO:0007669"/>
    <property type="project" value="TreeGrafter"/>
</dbReference>
<reference evidence="11 12" key="1">
    <citation type="journal article" date="2021" name="Sci. Rep.">
        <title>The genome of the diatom Chaetoceros tenuissimus carries an ancient integrated fragment of an extant virus.</title>
        <authorList>
            <person name="Hongo Y."/>
            <person name="Kimura K."/>
            <person name="Takaki Y."/>
            <person name="Yoshida Y."/>
            <person name="Baba S."/>
            <person name="Kobayashi G."/>
            <person name="Nagasaki K."/>
            <person name="Hano T."/>
            <person name="Tomaru Y."/>
        </authorList>
    </citation>
    <scope>NUCLEOTIDE SEQUENCE [LARGE SCALE GENOMIC DNA]</scope>
    <source>
        <strain evidence="11 12">NIES-3715</strain>
    </source>
</reference>
<dbReference type="GO" id="GO:0030148">
    <property type="term" value="P:sphingolipid biosynthetic process"/>
    <property type="evidence" value="ECO:0007669"/>
    <property type="project" value="TreeGrafter"/>
</dbReference>
<dbReference type="GO" id="GO:0034625">
    <property type="term" value="P:fatty acid elongation, monounsaturated fatty acid"/>
    <property type="evidence" value="ECO:0007669"/>
    <property type="project" value="TreeGrafter"/>
</dbReference>
<evidence type="ECO:0000256" key="7">
    <source>
        <dbReference type="ARBA" id="ARBA00023098"/>
    </source>
</evidence>
<keyword evidence="7 10" id="KW-0443">Lipid metabolism</keyword>
<organism evidence="11 12">
    <name type="scientific">Chaetoceros tenuissimus</name>
    <dbReference type="NCBI Taxonomy" id="426638"/>
    <lineage>
        <taxon>Eukaryota</taxon>
        <taxon>Sar</taxon>
        <taxon>Stramenopiles</taxon>
        <taxon>Ochrophyta</taxon>
        <taxon>Bacillariophyta</taxon>
        <taxon>Coscinodiscophyceae</taxon>
        <taxon>Chaetocerotophycidae</taxon>
        <taxon>Chaetocerotales</taxon>
        <taxon>Chaetocerotaceae</taxon>
        <taxon>Chaetoceros</taxon>
    </lineage>
</organism>
<evidence type="ECO:0000256" key="6">
    <source>
        <dbReference type="ARBA" id="ARBA00022989"/>
    </source>
</evidence>
<feature type="transmembrane region" description="Helical" evidence="10">
    <location>
        <begin position="163"/>
        <end position="185"/>
    </location>
</feature>
<evidence type="ECO:0000313" key="12">
    <source>
        <dbReference type="Proteomes" id="UP001054902"/>
    </source>
</evidence>
<evidence type="ECO:0000256" key="1">
    <source>
        <dbReference type="ARBA" id="ARBA00004141"/>
    </source>
</evidence>
<dbReference type="InterPro" id="IPR030457">
    <property type="entry name" value="ELO_CS"/>
</dbReference>